<evidence type="ECO:0000313" key="3">
    <source>
        <dbReference type="Proteomes" id="UP000199663"/>
    </source>
</evidence>
<sequence>MKKAILVAICILFTTTIFAQQALDKIFLKDEIRMVVIEEVGINTIKYRHKDEATSYIISKHQVDKIEFSSGREEVFESPFKPVKSLEDSEKVYISYIPQDVEGLKAMGDVFSKATGVTALASINNVKNRAVRKIKIEAAMLGANVILIGDTFQRGNQYGNENIPSNATMTTLSGIAYSTEKTDFTSLKEKLENNRFQYFQSAKLNRNAWDVNLQYPETHNAKGELILVDFENVVIRDGGLYVQTKGIRTKGNELKVVNSNEEMVVLMERDGKTIYNYTLFSEKDPKVAMAIKIANSK</sequence>
<comment type="caution">
    <text evidence="2">The sequence shown here is derived from an EMBL/GenBank/DDBJ whole genome shotgun (WGS) entry which is preliminary data.</text>
</comment>
<organism evidence="2 3">
    <name type="scientific">Rhodonellum ikkaensis</name>
    <dbReference type="NCBI Taxonomy" id="336829"/>
    <lineage>
        <taxon>Bacteria</taxon>
        <taxon>Pseudomonadati</taxon>
        <taxon>Bacteroidota</taxon>
        <taxon>Cytophagia</taxon>
        <taxon>Cytophagales</taxon>
        <taxon>Cytophagaceae</taxon>
        <taxon>Rhodonellum</taxon>
    </lineage>
</organism>
<name>A0A1H3PK58_9BACT</name>
<dbReference type="Proteomes" id="UP000199663">
    <property type="component" value="Unassembled WGS sequence"/>
</dbReference>
<evidence type="ECO:0000313" key="2">
    <source>
        <dbReference type="EMBL" id="SDZ01363.1"/>
    </source>
</evidence>
<accession>A0A1H3PK58</accession>
<reference evidence="2 3" key="1">
    <citation type="submission" date="2016-10" db="EMBL/GenBank/DDBJ databases">
        <authorList>
            <person name="Varghese N."/>
            <person name="Submissions S."/>
        </authorList>
    </citation>
    <scope>NUCLEOTIDE SEQUENCE [LARGE SCALE GENOMIC DNA]</scope>
    <source>
        <strain evidence="2 3">DSM 17997</strain>
    </source>
</reference>
<gene>
    <name evidence="2" type="ORF">SAMN05444412_104307</name>
</gene>
<dbReference type="EMBL" id="FNQC01000004">
    <property type="protein sequence ID" value="SDZ01363.1"/>
    <property type="molecule type" value="Genomic_DNA"/>
</dbReference>
<evidence type="ECO:0000256" key="1">
    <source>
        <dbReference type="SAM" id="SignalP"/>
    </source>
</evidence>
<keyword evidence="3" id="KW-1185">Reference proteome</keyword>
<dbReference type="RefSeq" id="WP_019597896.1">
    <property type="nucleotide sequence ID" value="NZ_FNQC01000004.1"/>
</dbReference>
<keyword evidence="1" id="KW-0732">Signal</keyword>
<proteinExistence type="predicted"/>
<feature type="signal peptide" evidence="1">
    <location>
        <begin position="1"/>
        <end position="19"/>
    </location>
</feature>
<feature type="chain" id="PRO_5045669315" evidence="1">
    <location>
        <begin position="20"/>
        <end position="297"/>
    </location>
</feature>
<protein>
    <submittedName>
        <fullName evidence="2">Uncharacterized protein</fullName>
    </submittedName>
</protein>